<proteinExistence type="predicted"/>
<evidence type="ECO:0000313" key="2">
    <source>
        <dbReference type="EMBL" id="KAF7760020.1"/>
    </source>
</evidence>
<evidence type="ECO:0000256" key="1">
    <source>
        <dbReference type="SAM" id="MobiDB-lite"/>
    </source>
</evidence>
<feature type="compositionally biased region" description="Low complexity" evidence="1">
    <location>
        <begin position="346"/>
        <end position="358"/>
    </location>
</feature>
<comment type="caution">
    <text evidence="2">The sequence shown here is derived from an EMBL/GenBank/DDBJ whole genome shotgun (WGS) entry which is preliminary data.</text>
</comment>
<feature type="compositionally biased region" description="Low complexity" evidence="1">
    <location>
        <begin position="275"/>
        <end position="284"/>
    </location>
</feature>
<feature type="compositionally biased region" description="Basic residues" evidence="1">
    <location>
        <begin position="359"/>
        <end position="376"/>
    </location>
</feature>
<organism evidence="2 3">
    <name type="scientific">Agaricus bisporus var. burnettii</name>
    <dbReference type="NCBI Taxonomy" id="192524"/>
    <lineage>
        <taxon>Eukaryota</taxon>
        <taxon>Fungi</taxon>
        <taxon>Dikarya</taxon>
        <taxon>Basidiomycota</taxon>
        <taxon>Agaricomycotina</taxon>
        <taxon>Agaricomycetes</taxon>
        <taxon>Agaricomycetidae</taxon>
        <taxon>Agaricales</taxon>
        <taxon>Agaricineae</taxon>
        <taxon>Agaricaceae</taxon>
        <taxon>Agaricus</taxon>
    </lineage>
</organism>
<feature type="region of interest" description="Disordered" evidence="1">
    <location>
        <begin position="275"/>
        <end position="383"/>
    </location>
</feature>
<feature type="compositionally biased region" description="Pro residues" evidence="1">
    <location>
        <begin position="14"/>
        <end position="30"/>
    </location>
</feature>
<feature type="compositionally biased region" description="Pro residues" evidence="1">
    <location>
        <begin position="115"/>
        <end position="139"/>
    </location>
</feature>
<protein>
    <submittedName>
        <fullName evidence="2">Uncharacterized protein</fullName>
    </submittedName>
</protein>
<evidence type="ECO:0000313" key="3">
    <source>
        <dbReference type="Proteomes" id="UP000629468"/>
    </source>
</evidence>
<dbReference type="EMBL" id="JABXXO010000016">
    <property type="protein sequence ID" value="KAF7760020.1"/>
    <property type="molecule type" value="Genomic_DNA"/>
</dbReference>
<name>A0A8H7C0Z9_AGABI</name>
<dbReference type="AlphaFoldDB" id="A0A8H7C0Z9"/>
<accession>A0A8H7C0Z9</accession>
<reference evidence="2 3" key="1">
    <citation type="journal article" name="Sci. Rep.">
        <title>Telomere-to-telomere assembled and centromere annotated genomes of the two main subspecies of the button mushroom Agaricus bisporus reveal especially polymorphic chromosome ends.</title>
        <authorList>
            <person name="Sonnenberg A.S.M."/>
            <person name="Sedaghat-Telgerd N."/>
            <person name="Lavrijssen B."/>
            <person name="Ohm R.A."/>
            <person name="Hendrickx P.M."/>
            <person name="Scholtmeijer K."/>
            <person name="Baars J.J.P."/>
            <person name="van Peer A."/>
        </authorList>
    </citation>
    <scope>NUCLEOTIDE SEQUENCE [LARGE SCALE GENOMIC DNA]</scope>
    <source>
        <strain evidence="2 3">H119_p4</strain>
    </source>
</reference>
<feature type="compositionally biased region" description="Low complexity" evidence="1">
    <location>
        <begin position="140"/>
        <end position="162"/>
    </location>
</feature>
<feature type="region of interest" description="Disordered" evidence="1">
    <location>
        <begin position="1"/>
        <end position="33"/>
    </location>
</feature>
<dbReference type="Proteomes" id="UP000629468">
    <property type="component" value="Unassembled WGS sequence"/>
</dbReference>
<sequence>MPASRRNKSSTAPVPHPSRPPPQAPQPPANPNAVRLTVSDVETYLKYDGISLANFNFDSHENRAIMDTVRNRGIAPATAIANAKASAEAKGNVKGPSGQTPGIAAAPPAVKTAPSAPPPRVPMSPPPVPTRPPSPPRAPSPSASVLSKRSQRSGSSSSGPSVAAVLVCDSDDSSMALDYEATTPRPGSPNEPMMDNKESVDDCVENIDNSVAFLAVLFDSDWRKYMLKIYPSLMDNELEDIHSHFKEKLEELAPSLLSHIPAVVAPAPAVEAPVPRVVPRNAPPQAESAKTKPPKKKSRVEPASSDVTMTPSDPEPVRTETGALPLQGLKRFEPKTSKRAPPPASAPAVSFAAPSAPRKASRRHRHTTHGASRRGIKVTPPPGLNITAASFTPEVINDLNAHIKRDLNYQTNLQLTHAMVDGNGVYLVATHVPTEALTAFVLKHIRKRWPSPQAPITSDPITSTSYLKVVDVPHITADPKEWYAKQNEAFINALKVSPVGAELTKLIKHKPRFMRASPHSDSCWAWVDIHDTASGARARAFINKVVNVSGVNCRILGAKPHSGSVLCSRCQRWGHHHQQCRAKSARCSLCGGPHQAANHPKSVATSRVDVRQCVNCTASGRPADRRQHAATDPKCPFWLHRFDRAWLRRQFKARDGTTKPASGK</sequence>
<feature type="region of interest" description="Disordered" evidence="1">
    <location>
        <begin position="90"/>
        <end position="162"/>
    </location>
</feature>
<gene>
    <name evidence="2" type="ORF">Agabi119p4_11715</name>
</gene>